<evidence type="ECO:0000313" key="3">
    <source>
        <dbReference type="WBParaSite" id="PSU_v2.g8430.t1"/>
    </source>
</evidence>
<dbReference type="InterPro" id="IPR015216">
    <property type="entry name" value="SANTA"/>
</dbReference>
<name>A0A914Z6W0_9BILA</name>
<dbReference type="Pfam" id="PF09133">
    <property type="entry name" value="SANTA"/>
    <property type="match status" value="1"/>
</dbReference>
<proteinExistence type="predicted"/>
<reference evidence="3" key="1">
    <citation type="submission" date="2022-11" db="UniProtKB">
        <authorList>
            <consortium name="WormBaseParasite"/>
        </authorList>
    </citation>
    <scope>IDENTIFICATION</scope>
</reference>
<dbReference type="Proteomes" id="UP000887577">
    <property type="component" value="Unplaced"/>
</dbReference>
<accession>A0A914Z6W0</accession>
<dbReference type="AlphaFoldDB" id="A0A914Z6W0"/>
<dbReference type="WBParaSite" id="PSU_v2.g8430.t1">
    <property type="protein sequence ID" value="PSU_v2.g8430.t1"/>
    <property type="gene ID" value="PSU_v2.g8430"/>
</dbReference>
<sequence length="82" mass="9486">MATSQIKKIKEWRPSFGKSSNVMIEGHLDGDERKRLWRSSVIEHRQKPRILITKGGGKYQLVGSINKKACIERGSFNIYYAY</sequence>
<keyword evidence="2" id="KW-1185">Reference proteome</keyword>
<organism evidence="2 3">
    <name type="scientific">Panagrolaimus superbus</name>
    <dbReference type="NCBI Taxonomy" id="310955"/>
    <lineage>
        <taxon>Eukaryota</taxon>
        <taxon>Metazoa</taxon>
        <taxon>Ecdysozoa</taxon>
        <taxon>Nematoda</taxon>
        <taxon>Chromadorea</taxon>
        <taxon>Rhabditida</taxon>
        <taxon>Tylenchina</taxon>
        <taxon>Panagrolaimomorpha</taxon>
        <taxon>Panagrolaimoidea</taxon>
        <taxon>Panagrolaimidae</taxon>
        <taxon>Panagrolaimus</taxon>
    </lineage>
</organism>
<protein>
    <submittedName>
        <fullName evidence="3">SANTA domain-containing protein</fullName>
    </submittedName>
</protein>
<evidence type="ECO:0000313" key="2">
    <source>
        <dbReference type="Proteomes" id="UP000887577"/>
    </source>
</evidence>
<feature type="domain" description="SANTA" evidence="1">
    <location>
        <begin position="10"/>
        <end position="74"/>
    </location>
</feature>
<evidence type="ECO:0000259" key="1">
    <source>
        <dbReference type="Pfam" id="PF09133"/>
    </source>
</evidence>